<dbReference type="PANTHER" id="PTHR24421">
    <property type="entry name" value="NITRATE/NITRITE SENSOR PROTEIN NARX-RELATED"/>
    <property type="match status" value="1"/>
</dbReference>
<evidence type="ECO:0000256" key="8">
    <source>
        <dbReference type="ARBA" id="ARBA00023012"/>
    </source>
</evidence>
<dbReference type="SUPFAM" id="SSF55874">
    <property type="entry name" value="ATPase domain of HSP90 chaperone/DNA topoisomerase II/histidine kinase"/>
    <property type="match status" value="1"/>
</dbReference>
<feature type="domain" description="Signal transduction histidine kinase subgroup 3 dimerisation and phosphoacceptor" evidence="12">
    <location>
        <begin position="201"/>
        <end position="266"/>
    </location>
</feature>
<evidence type="ECO:0000256" key="3">
    <source>
        <dbReference type="ARBA" id="ARBA00022553"/>
    </source>
</evidence>
<dbReference type="EMBL" id="CACRYJ010000046">
    <property type="protein sequence ID" value="VZO38368.1"/>
    <property type="molecule type" value="Genomic_DNA"/>
</dbReference>
<feature type="transmembrane region" description="Helical" evidence="10">
    <location>
        <begin position="147"/>
        <end position="168"/>
    </location>
</feature>
<dbReference type="CDD" id="cd16917">
    <property type="entry name" value="HATPase_UhpB-NarQ-NarX-like"/>
    <property type="match status" value="1"/>
</dbReference>
<keyword evidence="5" id="KW-0547">Nucleotide-binding</keyword>
<dbReference type="Gene3D" id="3.30.565.10">
    <property type="entry name" value="Histidine kinase-like ATPase, C-terminal domain"/>
    <property type="match status" value="1"/>
</dbReference>
<proteinExistence type="predicted"/>
<evidence type="ECO:0000256" key="9">
    <source>
        <dbReference type="SAM" id="MobiDB-lite"/>
    </source>
</evidence>
<gene>
    <name evidence="14" type="primary">desK_6</name>
    <name evidence="14" type="ORF">HALOF300_03204</name>
</gene>
<evidence type="ECO:0000256" key="1">
    <source>
        <dbReference type="ARBA" id="ARBA00000085"/>
    </source>
</evidence>
<feature type="compositionally biased region" description="Low complexity" evidence="9">
    <location>
        <begin position="451"/>
        <end position="461"/>
    </location>
</feature>
<dbReference type="GO" id="GO:0000155">
    <property type="term" value="F:phosphorelay sensor kinase activity"/>
    <property type="evidence" value="ECO:0007669"/>
    <property type="project" value="InterPro"/>
</dbReference>
<dbReference type="InterPro" id="IPR003594">
    <property type="entry name" value="HATPase_dom"/>
</dbReference>
<dbReference type="InterPro" id="IPR036890">
    <property type="entry name" value="HATPase_C_sf"/>
</dbReference>
<dbReference type="Proteomes" id="UP000419743">
    <property type="component" value="Unassembled WGS sequence"/>
</dbReference>
<evidence type="ECO:0000313" key="14">
    <source>
        <dbReference type="EMBL" id="VZO38368.1"/>
    </source>
</evidence>
<dbReference type="PANTHER" id="PTHR24421:SF10">
    <property type="entry name" value="NITRATE_NITRITE SENSOR PROTEIN NARQ"/>
    <property type="match status" value="1"/>
</dbReference>
<keyword evidence="15" id="KW-1185">Reference proteome</keyword>
<evidence type="ECO:0000256" key="4">
    <source>
        <dbReference type="ARBA" id="ARBA00022679"/>
    </source>
</evidence>
<evidence type="ECO:0000259" key="12">
    <source>
        <dbReference type="Pfam" id="PF07730"/>
    </source>
</evidence>
<dbReference type="GO" id="GO:0046983">
    <property type="term" value="F:protein dimerization activity"/>
    <property type="evidence" value="ECO:0007669"/>
    <property type="project" value="InterPro"/>
</dbReference>
<keyword evidence="6 14" id="KW-0418">Kinase</keyword>
<dbReference type="Pfam" id="PF23539">
    <property type="entry name" value="DUF7134"/>
    <property type="match status" value="1"/>
</dbReference>
<feature type="transmembrane region" description="Helical" evidence="10">
    <location>
        <begin position="22"/>
        <end position="41"/>
    </location>
</feature>
<feature type="transmembrane region" description="Helical" evidence="10">
    <location>
        <begin position="78"/>
        <end position="106"/>
    </location>
</feature>
<dbReference type="InterPro" id="IPR011712">
    <property type="entry name" value="Sig_transdc_His_kin_sub3_dim/P"/>
</dbReference>
<evidence type="ECO:0000256" key="7">
    <source>
        <dbReference type="ARBA" id="ARBA00022840"/>
    </source>
</evidence>
<evidence type="ECO:0000313" key="15">
    <source>
        <dbReference type="Proteomes" id="UP000419743"/>
    </source>
</evidence>
<dbReference type="InterPro" id="IPR055558">
    <property type="entry name" value="DUF7134"/>
</dbReference>
<dbReference type="GO" id="GO:0016020">
    <property type="term" value="C:membrane"/>
    <property type="evidence" value="ECO:0007669"/>
    <property type="project" value="InterPro"/>
</dbReference>
<evidence type="ECO:0000256" key="5">
    <source>
        <dbReference type="ARBA" id="ARBA00022741"/>
    </source>
</evidence>
<keyword evidence="10" id="KW-0812">Transmembrane</keyword>
<dbReference type="Gene3D" id="1.20.5.1930">
    <property type="match status" value="1"/>
</dbReference>
<accession>A0A7M4DM36</accession>
<feature type="transmembrane region" description="Helical" evidence="10">
    <location>
        <begin position="48"/>
        <end position="66"/>
    </location>
</feature>
<dbReference type="Pfam" id="PF07730">
    <property type="entry name" value="HisKA_3"/>
    <property type="match status" value="1"/>
</dbReference>
<evidence type="ECO:0000256" key="6">
    <source>
        <dbReference type="ARBA" id="ARBA00022777"/>
    </source>
</evidence>
<sequence length="473" mass="48464">MSAPAQPPVAWTGRVTPNAVDAVFAGVALLFVGLPSLAFAVSMGYPATGAAVGGLASLVMPVAIGWRRSHPVHSSVVVYAAALAHLLAGAPLIFADSLIFVALYSVTVYGPMWARRTALGSALLGCLVLSGYYAATSGQAPMPSLVVAGAAMAFLSALVMITWAIAMVRKARVDQVESLADRAARLEVERDQQAKIATAAERARIAREMHDIVAHSLSVVIAQADGGRYAASADPVAATRALTTISETGRAALADMRRILGVLRSDDPRDGDLIPQPDDSDLDTLAEHVRNTGLQVSVVRVGEARALPPGAGLTVYRIAQEALTNILKHAGPGAHATLLVQWTPIGLVLQIDDDGRGAAATTDGAGHGLLGMRERTAMLGGTLATGPRPGGGYRVRAEIPLPGGRGPRLAPNPATAPLTPVAPRPPAPEPGPWPAPTSPPASAPHPGPGGTAPTPRIGPPARSDPNPLKGSTA</sequence>
<keyword evidence="10" id="KW-0472">Membrane</keyword>
<dbReference type="EC" id="2.7.13.3" evidence="2"/>
<keyword evidence="3" id="KW-0597">Phosphoprotein</keyword>
<keyword evidence="7" id="KW-0067">ATP-binding</keyword>
<dbReference type="GO" id="GO:0005524">
    <property type="term" value="F:ATP binding"/>
    <property type="evidence" value="ECO:0007669"/>
    <property type="project" value="UniProtKB-KW"/>
</dbReference>
<feature type="compositionally biased region" description="Low complexity" evidence="9">
    <location>
        <begin position="407"/>
        <end position="419"/>
    </location>
</feature>
<evidence type="ECO:0000256" key="2">
    <source>
        <dbReference type="ARBA" id="ARBA00012438"/>
    </source>
</evidence>
<keyword evidence="4 14" id="KW-0808">Transferase</keyword>
<organism evidence="14 15">
    <name type="scientific">Occultella aeris</name>
    <dbReference type="NCBI Taxonomy" id="2761496"/>
    <lineage>
        <taxon>Bacteria</taxon>
        <taxon>Bacillati</taxon>
        <taxon>Actinomycetota</taxon>
        <taxon>Actinomycetes</taxon>
        <taxon>Micrococcales</taxon>
        <taxon>Ruaniaceae</taxon>
        <taxon>Occultella</taxon>
    </lineage>
</organism>
<keyword evidence="8" id="KW-0902">Two-component regulatory system</keyword>
<evidence type="ECO:0000259" key="11">
    <source>
        <dbReference type="Pfam" id="PF02518"/>
    </source>
</evidence>
<keyword evidence="10" id="KW-1133">Transmembrane helix</keyword>
<feature type="domain" description="DUF7134" evidence="13">
    <location>
        <begin position="14"/>
        <end position="172"/>
    </location>
</feature>
<dbReference type="RefSeq" id="WP_197522600.1">
    <property type="nucleotide sequence ID" value="NZ_CACRYJ010000046.1"/>
</dbReference>
<evidence type="ECO:0000256" key="10">
    <source>
        <dbReference type="SAM" id="Phobius"/>
    </source>
</evidence>
<feature type="domain" description="Histidine kinase/HSP90-like ATPase" evidence="11">
    <location>
        <begin position="314"/>
        <end position="402"/>
    </location>
</feature>
<comment type="caution">
    <text evidence="14">The sequence shown here is derived from an EMBL/GenBank/DDBJ whole genome shotgun (WGS) entry which is preliminary data.</text>
</comment>
<comment type="catalytic activity">
    <reaction evidence="1">
        <text>ATP + protein L-histidine = ADP + protein N-phospho-L-histidine.</text>
        <dbReference type="EC" id="2.7.13.3"/>
    </reaction>
</comment>
<dbReference type="Pfam" id="PF02518">
    <property type="entry name" value="HATPase_c"/>
    <property type="match status" value="1"/>
</dbReference>
<dbReference type="InterPro" id="IPR050482">
    <property type="entry name" value="Sensor_HK_TwoCompSys"/>
</dbReference>
<reference evidence="14 15" key="1">
    <citation type="submission" date="2019-11" db="EMBL/GenBank/DDBJ databases">
        <authorList>
            <person name="Criscuolo A."/>
        </authorList>
    </citation>
    <scope>NUCLEOTIDE SEQUENCE [LARGE SCALE GENOMIC DNA]</scope>
    <source>
        <strain evidence="14">CIP111667</strain>
    </source>
</reference>
<dbReference type="AlphaFoldDB" id="A0A7M4DM36"/>
<protein>
    <recommendedName>
        <fullName evidence="2">histidine kinase</fullName>
        <ecNumber evidence="2">2.7.13.3</ecNumber>
    </recommendedName>
</protein>
<name>A0A7M4DM36_9MICO</name>
<feature type="region of interest" description="Disordered" evidence="9">
    <location>
        <begin position="381"/>
        <end position="473"/>
    </location>
</feature>
<evidence type="ECO:0000259" key="13">
    <source>
        <dbReference type="Pfam" id="PF23539"/>
    </source>
</evidence>
<feature type="transmembrane region" description="Helical" evidence="10">
    <location>
        <begin position="118"/>
        <end position="135"/>
    </location>
</feature>
<feature type="compositionally biased region" description="Pro residues" evidence="9">
    <location>
        <begin position="420"/>
        <end position="447"/>
    </location>
</feature>